<proteinExistence type="predicted"/>
<evidence type="ECO:0000256" key="3">
    <source>
        <dbReference type="ARBA" id="ARBA00023136"/>
    </source>
</evidence>
<dbReference type="AlphaFoldDB" id="A0A975WEM9"/>
<dbReference type="EMBL" id="FNYY01000026">
    <property type="protein sequence ID" value="SEK08184.1"/>
    <property type="molecule type" value="Genomic_DNA"/>
</dbReference>
<name>A0A975WEM9_9RHOB</name>
<comment type="subcellular location">
    <subcellularLocation>
        <location evidence="1">Membrane</location>
    </subcellularLocation>
</comment>
<dbReference type="Proteomes" id="UP000182932">
    <property type="component" value="Unassembled WGS sequence"/>
</dbReference>
<comment type="caution">
    <text evidence="5">The sequence shown here is derived from an EMBL/GenBank/DDBJ whole genome shotgun (WGS) entry which is preliminary data.</text>
</comment>
<keyword evidence="2" id="KW-1134">Transmembrane beta strand</keyword>
<dbReference type="Pfam" id="PF01103">
    <property type="entry name" value="Omp85"/>
    <property type="match status" value="1"/>
</dbReference>
<gene>
    <name evidence="5" type="ORF">SAMN04487940_12615</name>
</gene>
<dbReference type="Gene3D" id="2.40.160.50">
    <property type="entry name" value="membrane protein fhac: a member of the omp85/tpsb transporter family"/>
    <property type="match status" value="1"/>
</dbReference>
<dbReference type="RefSeq" id="WP_074839604.1">
    <property type="nucleotide sequence ID" value="NZ_CATMKJ010000021.1"/>
</dbReference>
<evidence type="ECO:0000256" key="1">
    <source>
        <dbReference type="ARBA" id="ARBA00004370"/>
    </source>
</evidence>
<evidence type="ECO:0000313" key="5">
    <source>
        <dbReference type="EMBL" id="SEK08184.1"/>
    </source>
</evidence>
<dbReference type="PANTHER" id="PTHR12815">
    <property type="entry name" value="SORTING AND ASSEMBLY MACHINERY SAMM50 PROTEIN FAMILY MEMBER"/>
    <property type="match status" value="1"/>
</dbReference>
<sequence>MFKFGRFLAVGAALASLTLEARALERVQLRLVGLESEADTAALGESLQSASVLNTLEKSPDTVPRDVVAAARADYTRLVETLYAQGYYSAVVRIGIDGREAALIDPFQEPATIDEVIVFVDPGPRFRLGQAQIAPLGGDNPPVEEFRSGAPALATVVRNAAQTAVGDWRERGFPKAEIVDQSIAARHPTARLDVDVRIAPGRRARFGDTTVTGQTTVREPRVRQIAGLPKGERYATSEVERAAGRLRKTGTFRSVQIDQAEAVEPDGTIDMEITVIDRKPRRIGGGVEVSTFSGLNLTGYWLHRNFLGGAERFRVEGEISQIGLQAEGIDYALSFRFERPAVYGPDTLFFAEAGLAYEDEPDYLERRAELTVGVSRQFNEFLTGELGLGLSYSEVTDRFATPETTRTLQIVSLPTALTYDKRDDPLDATSGFFLRGAATPFYETVDGAPGAHLTFDGRAYRAYGQEERFVTATRLQLGALVGPEAEDAPPGMLFYSGGGGTVRGQPYQSLEADYDGVSLGGRSFAAASGELRYGVTDTIGVVAFADAGYVGAELFEDGEWHAGAGLGLRYKTPVGPIRLDVAGPVAGDTGDGVQIYIGIGQAF</sequence>
<keyword evidence="3" id="KW-0472">Membrane</keyword>
<evidence type="ECO:0000313" key="6">
    <source>
        <dbReference type="Proteomes" id="UP000182932"/>
    </source>
</evidence>
<reference evidence="5 6" key="1">
    <citation type="submission" date="2016-10" db="EMBL/GenBank/DDBJ databases">
        <authorList>
            <person name="Varghese N."/>
            <person name="Submissions S."/>
        </authorList>
    </citation>
    <scope>NUCLEOTIDE SEQUENCE [LARGE SCALE GENOMIC DNA]</scope>
    <source>
        <strain evidence="5 6">FF3</strain>
    </source>
</reference>
<evidence type="ECO:0000259" key="4">
    <source>
        <dbReference type="Pfam" id="PF01103"/>
    </source>
</evidence>
<organism evidence="5 6">
    <name type="scientific">Marinovum algicola</name>
    <dbReference type="NCBI Taxonomy" id="42444"/>
    <lineage>
        <taxon>Bacteria</taxon>
        <taxon>Pseudomonadati</taxon>
        <taxon>Pseudomonadota</taxon>
        <taxon>Alphaproteobacteria</taxon>
        <taxon>Rhodobacterales</taxon>
        <taxon>Roseobacteraceae</taxon>
        <taxon>Marinovum</taxon>
    </lineage>
</organism>
<dbReference type="PANTHER" id="PTHR12815:SF42">
    <property type="entry name" value="BACTERIAL SURFACE ANTIGEN (D15) DOMAIN-CONTAINING PROTEIN"/>
    <property type="match status" value="1"/>
</dbReference>
<evidence type="ECO:0000256" key="2">
    <source>
        <dbReference type="ARBA" id="ARBA00022452"/>
    </source>
</evidence>
<dbReference type="GO" id="GO:0019867">
    <property type="term" value="C:outer membrane"/>
    <property type="evidence" value="ECO:0007669"/>
    <property type="project" value="InterPro"/>
</dbReference>
<dbReference type="GeneID" id="80820753"/>
<keyword evidence="6" id="KW-1185">Reference proteome</keyword>
<accession>A0A975WEM9</accession>
<protein>
    <submittedName>
        <fullName evidence="5">Autotransporter secretion outer membrane protein TamA</fullName>
    </submittedName>
</protein>
<feature type="domain" description="Bacterial surface antigen (D15)" evidence="4">
    <location>
        <begin position="305"/>
        <end position="603"/>
    </location>
</feature>
<dbReference type="InterPro" id="IPR039910">
    <property type="entry name" value="D15-like"/>
</dbReference>
<dbReference type="InterPro" id="IPR000184">
    <property type="entry name" value="Bac_surfAg_D15"/>
</dbReference>
<dbReference type="Gene3D" id="3.10.20.310">
    <property type="entry name" value="membrane protein fhac"/>
    <property type="match status" value="1"/>
</dbReference>
<keyword evidence="2" id="KW-0812">Transmembrane</keyword>